<evidence type="ECO:0000256" key="2">
    <source>
        <dbReference type="ARBA" id="ARBA00006154"/>
    </source>
</evidence>
<dbReference type="InterPro" id="IPR002034">
    <property type="entry name" value="AIPM/Hcit_synth_CS"/>
</dbReference>
<dbReference type="GO" id="GO:0003852">
    <property type="term" value="F:2-isopropylmalate synthase activity"/>
    <property type="evidence" value="ECO:0007669"/>
    <property type="project" value="InterPro"/>
</dbReference>
<proteinExistence type="inferred from homology"/>
<dbReference type="Gene3D" id="1.10.238.260">
    <property type="match status" value="1"/>
</dbReference>
<sequence>MNTVELYDTTLRDGAQTWGVHFSVEDKLRITKKLDELGIDFIEGGYPGSNPKDRRFFEATRGLSLKHAKIVAFGSTCRADTSPEKDSQIKNLIEARTDAVTIVGKSWDLHVTDVLAVSLQKNLAMISETIRFIRPYFKKVIFDAEHFFDGFKNDREYALATLESAVKAGCDLVVLCDTNGGTLPLEICEIVKEVKEKTPAPLGIHAHNDSETAVANTLCAVASGVTHVQGTINGIGERCGNANLISIIPALALKMNCLQVDPRRLRLLKHVSEFVDEMANRTPLKSQPYVGAAAFAHKGGLHSSAVVKNSAAYEHVDPEIVGNFRRFPMSEQGGRAALIQKASEYGIHLDINDPRVAEILRTMKDLEALGAHYEAAEGSFELLMKRMLGLHKRFFTLHGFHVNNIKRQGDTKTFSDAVVRIFVGDKMEFSAAEGNGPVHALDLAFRKALESFYPSVSEVRLTDFKVRVLEGSSGTSATVRVLIESTDGEDVWWTVGFNENIIQASWDALVDSIDYKLQKDLAS</sequence>
<dbReference type="SUPFAM" id="SSF51569">
    <property type="entry name" value="Aldolase"/>
    <property type="match status" value="1"/>
</dbReference>
<gene>
    <name evidence="11" type="ORF">ENV54_02895</name>
</gene>
<dbReference type="Pfam" id="PF00682">
    <property type="entry name" value="HMGL-like"/>
    <property type="match status" value="1"/>
</dbReference>
<evidence type="ECO:0000256" key="9">
    <source>
        <dbReference type="RuleBase" id="RU003523"/>
    </source>
</evidence>
<dbReference type="EMBL" id="DTGT01000094">
    <property type="protein sequence ID" value="HGH60229.1"/>
    <property type="molecule type" value="Genomic_DNA"/>
</dbReference>
<dbReference type="Gene3D" id="3.30.160.270">
    <property type="match status" value="1"/>
</dbReference>
<organism evidence="11">
    <name type="scientific">Desulfomonile tiedjei</name>
    <dbReference type="NCBI Taxonomy" id="2358"/>
    <lineage>
        <taxon>Bacteria</taxon>
        <taxon>Pseudomonadati</taxon>
        <taxon>Thermodesulfobacteriota</taxon>
        <taxon>Desulfomonilia</taxon>
        <taxon>Desulfomonilales</taxon>
        <taxon>Desulfomonilaceae</taxon>
        <taxon>Desulfomonile</taxon>
    </lineage>
</organism>
<comment type="similarity">
    <text evidence="2 9">Belongs to the alpha-IPM synthase/homocitrate synthase family.</text>
</comment>
<dbReference type="AlphaFoldDB" id="A0A7C4ERA8"/>
<evidence type="ECO:0000256" key="5">
    <source>
        <dbReference type="ARBA" id="ARBA00022679"/>
    </source>
</evidence>
<comment type="pathway">
    <text evidence="1">Amino-acid biosynthesis; L-isoleucine biosynthesis; 2-oxobutanoate from pyruvate: step 1/3.</text>
</comment>
<evidence type="ECO:0000256" key="7">
    <source>
        <dbReference type="ARBA" id="ARBA00048263"/>
    </source>
</evidence>
<keyword evidence="6" id="KW-0100">Branched-chain amino acid biosynthesis</keyword>
<dbReference type="UniPathway" id="UPA00047">
    <property type="reaction ID" value="UER00066"/>
</dbReference>
<dbReference type="Pfam" id="PF08502">
    <property type="entry name" value="LeuA_dimer"/>
    <property type="match status" value="1"/>
</dbReference>
<keyword evidence="5 9" id="KW-0808">Transferase</keyword>
<dbReference type="SUPFAM" id="SSF110921">
    <property type="entry name" value="2-isopropylmalate synthase LeuA, allosteric (dimerisation) domain"/>
    <property type="match status" value="1"/>
</dbReference>
<protein>
    <recommendedName>
        <fullName evidence="8">Citramalate synthase</fullName>
        <ecNumber evidence="8">2.3.3.21</ecNumber>
    </recommendedName>
</protein>
<comment type="catalytic activity">
    <reaction evidence="7">
        <text>pyruvate + acetyl-CoA + H2O = (3R)-citramalate + CoA + H(+)</text>
        <dbReference type="Rhea" id="RHEA:19045"/>
        <dbReference type="ChEBI" id="CHEBI:15361"/>
        <dbReference type="ChEBI" id="CHEBI:15377"/>
        <dbReference type="ChEBI" id="CHEBI:15378"/>
        <dbReference type="ChEBI" id="CHEBI:30934"/>
        <dbReference type="ChEBI" id="CHEBI:57287"/>
        <dbReference type="ChEBI" id="CHEBI:57288"/>
        <dbReference type="EC" id="2.3.3.21"/>
    </reaction>
</comment>
<dbReference type="InterPro" id="IPR054691">
    <property type="entry name" value="LeuA/HCS_post-cat"/>
</dbReference>
<evidence type="ECO:0000256" key="3">
    <source>
        <dbReference type="ARBA" id="ARBA00022605"/>
    </source>
</evidence>
<evidence type="ECO:0000256" key="8">
    <source>
        <dbReference type="NCBIfam" id="TIGR00977"/>
    </source>
</evidence>
<keyword evidence="4" id="KW-0412">Isoleucine biosynthesis</keyword>
<dbReference type="GO" id="GO:0043714">
    <property type="term" value="F:(R)-citramalate synthase activity"/>
    <property type="evidence" value="ECO:0007669"/>
    <property type="project" value="UniProtKB-UniRule"/>
</dbReference>
<evidence type="ECO:0000256" key="1">
    <source>
        <dbReference type="ARBA" id="ARBA00004743"/>
    </source>
</evidence>
<dbReference type="InterPro" id="IPR000891">
    <property type="entry name" value="PYR_CT"/>
</dbReference>
<evidence type="ECO:0000256" key="6">
    <source>
        <dbReference type="ARBA" id="ARBA00023304"/>
    </source>
</evidence>
<dbReference type="NCBIfam" id="TIGR00977">
    <property type="entry name" value="citramal_synth"/>
    <property type="match status" value="1"/>
</dbReference>
<feature type="domain" description="Pyruvate carboxyltransferase" evidence="10">
    <location>
        <begin position="4"/>
        <end position="266"/>
    </location>
</feature>
<dbReference type="InterPro" id="IPR013785">
    <property type="entry name" value="Aldolase_TIM"/>
</dbReference>
<evidence type="ECO:0000256" key="4">
    <source>
        <dbReference type="ARBA" id="ARBA00022624"/>
    </source>
</evidence>
<dbReference type="EC" id="2.3.3.21" evidence="8"/>
<dbReference type="SMART" id="SM00917">
    <property type="entry name" value="LeuA_dimer"/>
    <property type="match status" value="1"/>
</dbReference>
<dbReference type="InterPro" id="IPR013709">
    <property type="entry name" value="2-isopropylmalate_synth_dimer"/>
</dbReference>
<dbReference type="GO" id="GO:0009097">
    <property type="term" value="P:isoleucine biosynthetic process"/>
    <property type="evidence" value="ECO:0007669"/>
    <property type="project" value="UniProtKB-UniRule"/>
</dbReference>
<comment type="caution">
    <text evidence="11">The sequence shown here is derived from an EMBL/GenBank/DDBJ whole genome shotgun (WGS) entry which is preliminary data.</text>
</comment>
<dbReference type="PROSITE" id="PS00815">
    <property type="entry name" value="AIPM_HOMOCIT_SYNTH_1"/>
    <property type="match status" value="1"/>
</dbReference>
<evidence type="ECO:0000259" key="10">
    <source>
        <dbReference type="PROSITE" id="PS50991"/>
    </source>
</evidence>
<evidence type="ECO:0000313" key="11">
    <source>
        <dbReference type="EMBL" id="HGH60229.1"/>
    </source>
</evidence>
<keyword evidence="3" id="KW-0028">Amino-acid biosynthesis</keyword>
<dbReference type="PROSITE" id="PS50991">
    <property type="entry name" value="PYR_CT"/>
    <property type="match status" value="1"/>
</dbReference>
<dbReference type="InterPro" id="IPR005675">
    <property type="entry name" value="Citramal_synthase"/>
</dbReference>
<dbReference type="Gene3D" id="3.20.20.70">
    <property type="entry name" value="Aldolase class I"/>
    <property type="match status" value="1"/>
</dbReference>
<accession>A0A7C4ERA8</accession>
<dbReference type="Pfam" id="PF22617">
    <property type="entry name" value="HCS_D2"/>
    <property type="match status" value="1"/>
</dbReference>
<dbReference type="GO" id="GO:0009098">
    <property type="term" value="P:L-leucine biosynthetic process"/>
    <property type="evidence" value="ECO:0007669"/>
    <property type="project" value="InterPro"/>
</dbReference>
<name>A0A7C4ERA8_9BACT</name>
<reference evidence="11" key="1">
    <citation type="journal article" date="2020" name="mSystems">
        <title>Genome- and Community-Level Interaction Insights into Carbon Utilization and Element Cycling Functions of Hydrothermarchaeota in Hydrothermal Sediment.</title>
        <authorList>
            <person name="Zhou Z."/>
            <person name="Liu Y."/>
            <person name="Xu W."/>
            <person name="Pan J."/>
            <person name="Luo Z.H."/>
            <person name="Li M."/>
        </authorList>
    </citation>
    <scope>NUCLEOTIDE SEQUENCE [LARGE SCALE GENOMIC DNA]</scope>
    <source>
        <strain evidence="11">SpSt-769</strain>
    </source>
</reference>
<dbReference type="CDD" id="cd07941">
    <property type="entry name" value="DRE_TIM_LeuA3"/>
    <property type="match status" value="1"/>
</dbReference>
<dbReference type="InterPro" id="IPR036230">
    <property type="entry name" value="LeuA_allosteric_dom_sf"/>
</dbReference>
<dbReference type="PANTHER" id="PTHR43538">
    <property type="entry name" value="ALPHA-IPM SYNTHASE/HOMOCITRATE SYNTHASE"/>
    <property type="match status" value="1"/>
</dbReference>
<dbReference type="PANTHER" id="PTHR43538:SF1">
    <property type="entry name" value="(R)-CITRAMALATE SYNTHASE"/>
    <property type="match status" value="1"/>
</dbReference>